<dbReference type="Proteomes" id="UP001050808">
    <property type="component" value="Unassembled WGS sequence"/>
</dbReference>
<evidence type="ECO:0000313" key="1">
    <source>
        <dbReference type="EMBL" id="GHI39416.1"/>
    </source>
</evidence>
<keyword evidence="2" id="KW-1185">Reference proteome</keyword>
<reference evidence="1" key="1">
    <citation type="submission" date="2024-05" db="EMBL/GenBank/DDBJ databases">
        <title>Whole genome shotgun sequence of Streptomyces violascens NBRC 12920.</title>
        <authorList>
            <person name="Komaki H."/>
            <person name="Tamura T."/>
        </authorList>
    </citation>
    <scope>NUCLEOTIDE SEQUENCE</scope>
    <source>
        <strain evidence="1">NBRC 12920</strain>
    </source>
</reference>
<dbReference type="Gene3D" id="3.40.50.2000">
    <property type="entry name" value="Glycogen Phosphorylase B"/>
    <property type="match status" value="1"/>
</dbReference>
<evidence type="ECO:0000313" key="2">
    <source>
        <dbReference type="Proteomes" id="UP001050808"/>
    </source>
</evidence>
<dbReference type="SUPFAM" id="SSF53756">
    <property type="entry name" value="UDP-Glycosyltransferase/glycogen phosphorylase"/>
    <property type="match status" value="1"/>
</dbReference>
<accession>A0ABQ3QQ71</accession>
<dbReference type="RefSeq" id="WP_189965766.1">
    <property type="nucleotide sequence ID" value="NZ_BMUA01000014.1"/>
</dbReference>
<name>A0ABQ3QQ71_9ACTN</name>
<organism evidence="1 2">
    <name type="scientific">Streptomyces violascens</name>
    <dbReference type="NCBI Taxonomy" id="67381"/>
    <lineage>
        <taxon>Bacteria</taxon>
        <taxon>Bacillati</taxon>
        <taxon>Actinomycetota</taxon>
        <taxon>Actinomycetes</taxon>
        <taxon>Kitasatosporales</taxon>
        <taxon>Streptomycetaceae</taxon>
        <taxon>Streptomyces</taxon>
    </lineage>
</organism>
<comment type="caution">
    <text evidence="1">The sequence shown here is derived from an EMBL/GenBank/DDBJ whole genome shotgun (WGS) entry which is preliminary data.</text>
</comment>
<proteinExistence type="predicted"/>
<protein>
    <submittedName>
        <fullName evidence="1">Uncharacterized protein</fullName>
    </submittedName>
</protein>
<dbReference type="EMBL" id="BNDY01000012">
    <property type="protein sequence ID" value="GHI39416.1"/>
    <property type="molecule type" value="Genomic_DNA"/>
</dbReference>
<sequence length="104" mass="10859">MSSLASQNAATEGNRLGVDLLTKEFPPEVYGGAGVHAGELAKALRALVDLRVRCFGEPRNESGVTAYREPGLAAGANAALRTLGVNVEMAARTAGTDLVHSHTW</sequence>
<gene>
    <name evidence="1" type="ORF">Sviol_38240</name>
</gene>